<keyword evidence="10" id="KW-1185">Reference proteome</keyword>
<protein>
    <recommendedName>
        <fullName evidence="11">Glycosyltransferase RgtA/B/C/D-like domain-containing protein</fullName>
    </recommendedName>
</protein>
<evidence type="ECO:0000256" key="4">
    <source>
        <dbReference type="ARBA" id="ARBA00022679"/>
    </source>
</evidence>
<evidence type="ECO:0000256" key="7">
    <source>
        <dbReference type="ARBA" id="ARBA00023136"/>
    </source>
</evidence>
<dbReference type="InterPro" id="IPR050297">
    <property type="entry name" value="LipidA_mod_glycosyltrf_83"/>
</dbReference>
<keyword evidence="4" id="KW-0808">Transferase</keyword>
<reference evidence="9" key="1">
    <citation type="submission" date="2018-09" db="EMBL/GenBank/DDBJ databases">
        <title>Murine metabolic-syndrome-specific gut microbial biobank.</title>
        <authorList>
            <person name="Liu C."/>
        </authorList>
    </citation>
    <scope>NUCLEOTIDE SEQUENCE</scope>
    <source>
        <strain evidence="9">D42-62</strain>
    </source>
</reference>
<evidence type="ECO:0000256" key="8">
    <source>
        <dbReference type="SAM" id="Phobius"/>
    </source>
</evidence>
<evidence type="ECO:0000256" key="5">
    <source>
        <dbReference type="ARBA" id="ARBA00022692"/>
    </source>
</evidence>
<evidence type="ECO:0000256" key="3">
    <source>
        <dbReference type="ARBA" id="ARBA00022676"/>
    </source>
</evidence>
<feature type="transmembrane region" description="Helical" evidence="8">
    <location>
        <begin position="467"/>
        <end position="487"/>
    </location>
</feature>
<feature type="transmembrane region" description="Helical" evidence="8">
    <location>
        <begin position="402"/>
        <end position="424"/>
    </location>
</feature>
<dbReference type="AlphaFoldDB" id="A0A9X5GTV5"/>
<accession>A0A9X5GTV5</accession>
<feature type="transmembrane region" description="Helical" evidence="8">
    <location>
        <begin position="65"/>
        <end position="82"/>
    </location>
</feature>
<comment type="subcellular location">
    <subcellularLocation>
        <location evidence="1">Cell membrane</location>
        <topology evidence="1">Multi-pass membrane protein</topology>
    </subcellularLocation>
</comment>
<evidence type="ECO:0000256" key="2">
    <source>
        <dbReference type="ARBA" id="ARBA00022475"/>
    </source>
</evidence>
<feature type="transmembrane region" description="Helical" evidence="8">
    <location>
        <begin position="235"/>
        <end position="259"/>
    </location>
</feature>
<feature type="transmembrane region" description="Helical" evidence="8">
    <location>
        <begin position="857"/>
        <end position="879"/>
    </location>
</feature>
<keyword evidence="5 8" id="KW-0812">Transmembrane</keyword>
<evidence type="ECO:0000256" key="1">
    <source>
        <dbReference type="ARBA" id="ARBA00004651"/>
    </source>
</evidence>
<proteinExistence type="predicted"/>
<dbReference type="PANTHER" id="PTHR33908">
    <property type="entry name" value="MANNOSYLTRANSFERASE YKCB-RELATED"/>
    <property type="match status" value="1"/>
</dbReference>
<keyword evidence="6 8" id="KW-1133">Transmembrane helix</keyword>
<name>A0A9X5GTV5_9FIRM</name>
<feature type="transmembrane region" description="Helical" evidence="8">
    <location>
        <begin position="508"/>
        <end position="530"/>
    </location>
</feature>
<feature type="transmembrane region" description="Helical" evidence="8">
    <location>
        <begin position="672"/>
        <end position="697"/>
    </location>
</feature>
<feature type="transmembrane region" description="Helical" evidence="8">
    <location>
        <begin position="171"/>
        <end position="192"/>
    </location>
</feature>
<gene>
    <name evidence="9" type="ORF">D5281_12565</name>
</gene>
<dbReference type="EMBL" id="QZDT01000019">
    <property type="protein sequence ID" value="NBJ93402.1"/>
    <property type="molecule type" value="Genomic_DNA"/>
</dbReference>
<dbReference type="Proteomes" id="UP001154420">
    <property type="component" value="Unassembled WGS sequence"/>
</dbReference>
<feature type="transmembrane region" description="Helical" evidence="8">
    <location>
        <begin position="266"/>
        <end position="288"/>
    </location>
</feature>
<feature type="transmembrane region" description="Helical" evidence="8">
    <location>
        <begin position="786"/>
        <end position="806"/>
    </location>
</feature>
<feature type="transmembrane region" description="Helical" evidence="8">
    <location>
        <begin position="12"/>
        <end position="30"/>
    </location>
</feature>
<organism evidence="9 10">
    <name type="scientific">Parablautia muri</name>
    <dbReference type="NCBI Taxonomy" id="2320879"/>
    <lineage>
        <taxon>Bacteria</taxon>
        <taxon>Bacillati</taxon>
        <taxon>Bacillota</taxon>
        <taxon>Clostridia</taxon>
        <taxon>Lachnospirales</taxon>
        <taxon>Lachnospiraceae</taxon>
        <taxon>Parablautia</taxon>
    </lineage>
</organism>
<feature type="transmembrane region" description="Helical" evidence="8">
    <location>
        <begin position="36"/>
        <end position="53"/>
    </location>
</feature>
<dbReference type="GO" id="GO:0009103">
    <property type="term" value="P:lipopolysaccharide biosynthetic process"/>
    <property type="evidence" value="ECO:0007669"/>
    <property type="project" value="UniProtKB-ARBA"/>
</dbReference>
<feature type="transmembrane region" description="Helical" evidence="8">
    <location>
        <begin position="145"/>
        <end position="165"/>
    </location>
</feature>
<dbReference type="GO" id="GO:0016763">
    <property type="term" value="F:pentosyltransferase activity"/>
    <property type="evidence" value="ECO:0007669"/>
    <property type="project" value="TreeGrafter"/>
</dbReference>
<feature type="transmembrane region" description="Helical" evidence="8">
    <location>
        <begin position="813"/>
        <end position="837"/>
    </location>
</feature>
<evidence type="ECO:0000313" key="9">
    <source>
        <dbReference type="EMBL" id="NBJ93402.1"/>
    </source>
</evidence>
<dbReference type="OrthoDB" id="2061016at2"/>
<evidence type="ECO:0008006" key="11">
    <source>
        <dbReference type="Google" id="ProtNLM"/>
    </source>
</evidence>
<keyword evidence="7 8" id="KW-0472">Membrane</keyword>
<keyword evidence="2" id="KW-1003">Cell membrane</keyword>
<feature type="transmembrane region" description="Helical" evidence="8">
    <location>
        <begin position="629"/>
        <end position="660"/>
    </location>
</feature>
<keyword evidence="3" id="KW-0328">Glycosyltransferase</keyword>
<feature type="transmembrane region" description="Helical" evidence="8">
    <location>
        <begin position="593"/>
        <end position="617"/>
    </location>
</feature>
<feature type="transmembrane region" description="Helical" evidence="8">
    <location>
        <begin position="717"/>
        <end position="741"/>
    </location>
</feature>
<comment type="caution">
    <text evidence="9">The sequence shown here is derived from an EMBL/GenBank/DDBJ whole genome shotgun (WGS) entry which is preliminary data.</text>
</comment>
<evidence type="ECO:0000313" key="10">
    <source>
        <dbReference type="Proteomes" id="UP001154420"/>
    </source>
</evidence>
<dbReference type="PANTHER" id="PTHR33908:SF11">
    <property type="entry name" value="MEMBRANE PROTEIN"/>
    <property type="match status" value="1"/>
</dbReference>
<sequence>MKNLKINMVRFCLSLCMIPILFMLGSVFVWSMESLWWIACAGVGGVFVYLLYVGSKKENFFDRNYQYIVISFLMVIGAFQLSKAQELRFIPSFDLDAIYGGALEWLRTGTFAGYYDYFDWFPNNLGGLSLLYFFLRVGSLFSSDYFWIAACGNEILLLLTYLFISLSARKLWGSCCGVIGLIMAGCMVPLLFMTDAFYTDSLSILFPVFIFYLSLKIEESKGSRIWGWCALSGWIVIFGTLVKSTVLIIAVAILMSFLIRKKWLKAGAYFACVGVICTVVTFLFHQYIYTYHLDPALAQVKNTPYSHWIMMGLNGEGGYNPEDYEFTRSFHDPEKRNQAIKKEIQGRVSKKGIKGMAELYAVKLYRCFGDGTLGLSDFLDDSPEKESVLHEFLLYGGKQYGLYHGFCCCILYAFLLLGIIYVWIVCIKGGTGTKECAGSAIALPIALCGLILFLMNWEVSPRYITNYVPVLLLLAAGGSKELVCMAQERKWNKKGMAVMDKYGKEIKIFTTAILFRVLVYLFSVCMMAILGDFSEGIAFSDFLEAWKRWDSAHYINIAENGYGGAIENGEHIFLVFYPLYPWLMRTLNLAVGDIRLCGILISIISYAVGCVFFRRIVKTEYGEKAAGNALILLSIFPFAFFFGSIATESLFFAITAAFFYCLRKHEWGMVALLGFFACLTKVQGLLLAFSVLVELLYAEKGFSLLRDKRWKDFFGKVIWPGCICALMLGGFWIYLLINYLVEGDFLKFMYYQKNHWGNALCPIWKTIGYIKDNALGGWYTSTGMSLWVPELFLFAVYLIAIVYGVCKKLRPMYLVYLITFFMLTYSSTWLISAGRYTLSALPIFMLAGEGVEKKEKWKIPVVTASAMAMMLYMTGYYSWKQIM</sequence>
<dbReference type="GO" id="GO:0005886">
    <property type="term" value="C:plasma membrane"/>
    <property type="evidence" value="ECO:0007669"/>
    <property type="project" value="UniProtKB-SubCell"/>
</dbReference>
<feature type="transmembrane region" description="Helical" evidence="8">
    <location>
        <begin position="436"/>
        <end position="455"/>
    </location>
</feature>
<dbReference type="RefSeq" id="WP_160560479.1">
    <property type="nucleotide sequence ID" value="NZ_QZDT01000019.1"/>
</dbReference>
<evidence type="ECO:0000256" key="6">
    <source>
        <dbReference type="ARBA" id="ARBA00022989"/>
    </source>
</evidence>